<name>A0A6A7KA72_9FIRM</name>
<protein>
    <submittedName>
        <fullName evidence="1">Uncharacterized protein</fullName>
    </submittedName>
</protein>
<dbReference type="AlphaFoldDB" id="A0A6A7KA72"/>
<proteinExistence type="predicted"/>
<reference evidence="1 2" key="1">
    <citation type="submission" date="2019-10" db="EMBL/GenBank/DDBJ databases">
        <title>Alkalibaculum tamaniensis sp.nov., a new alkaliphilic acetogen, isolated on methoxylated aromatics from a mud volcano.</title>
        <authorList>
            <person name="Khomyakova M.A."/>
            <person name="Merkel A.Y."/>
            <person name="Bonch-Osmolovskaya E.A."/>
            <person name="Slobodkin A.I."/>
        </authorList>
    </citation>
    <scope>NUCLEOTIDE SEQUENCE [LARGE SCALE GENOMIC DNA]</scope>
    <source>
        <strain evidence="1 2">M08DMB</strain>
    </source>
</reference>
<keyword evidence="2" id="KW-1185">Reference proteome</keyword>
<dbReference type="Proteomes" id="UP000440004">
    <property type="component" value="Unassembled WGS sequence"/>
</dbReference>
<sequence length="75" mass="8510">MKNTKTCSKCNSKNIIRIPGKAGAYGSGNNIMTGMSIFSAVKITRYLCCECGYSEEWIEDKKDIDKLIVKYNNRY</sequence>
<accession>A0A6A7KA72</accession>
<evidence type="ECO:0000313" key="2">
    <source>
        <dbReference type="Proteomes" id="UP000440004"/>
    </source>
</evidence>
<gene>
    <name evidence="1" type="ORF">GC105_11625</name>
</gene>
<dbReference type="EMBL" id="WHNX01000018">
    <property type="protein sequence ID" value="MPW26439.1"/>
    <property type="molecule type" value="Genomic_DNA"/>
</dbReference>
<comment type="caution">
    <text evidence="1">The sequence shown here is derived from an EMBL/GenBank/DDBJ whole genome shotgun (WGS) entry which is preliminary data.</text>
</comment>
<organism evidence="1 2">
    <name type="scientific">Alkalibaculum sporogenes</name>
    <dbReference type="NCBI Taxonomy" id="2655001"/>
    <lineage>
        <taxon>Bacteria</taxon>
        <taxon>Bacillati</taxon>
        <taxon>Bacillota</taxon>
        <taxon>Clostridia</taxon>
        <taxon>Eubacteriales</taxon>
        <taxon>Eubacteriaceae</taxon>
        <taxon>Alkalibaculum</taxon>
    </lineage>
</organism>
<evidence type="ECO:0000313" key="1">
    <source>
        <dbReference type="EMBL" id="MPW26439.1"/>
    </source>
</evidence>
<dbReference type="RefSeq" id="WP_152804943.1">
    <property type="nucleotide sequence ID" value="NZ_WHNX01000018.1"/>
</dbReference>